<feature type="region of interest" description="Disordered" evidence="1">
    <location>
        <begin position="28"/>
        <end position="119"/>
    </location>
</feature>
<protein>
    <submittedName>
        <fullName evidence="2">Uncharacterized protein</fullName>
    </submittedName>
</protein>
<dbReference type="Proteomes" id="UP000321331">
    <property type="component" value="Unassembled WGS sequence"/>
</dbReference>
<organism evidence="2 3">
    <name type="scientific">Fusarium oxysporum f. sp. cubense</name>
    <dbReference type="NCBI Taxonomy" id="61366"/>
    <lineage>
        <taxon>Eukaryota</taxon>
        <taxon>Fungi</taxon>
        <taxon>Dikarya</taxon>
        <taxon>Ascomycota</taxon>
        <taxon>Pezizomycotina</taxon>
        <taxon>Sordariomycetes</taxon>
        <taxon>Hypocreomycetidae</taxon>
        <taxon>Hypocreales</taxon>
        <taxon>Nectriaceae</taxon>
        <taxon>Fusarium</taxon>
        <taxon>Fusarium oxysporum species complex</taxon>
    </lineage>
</organism>
<evidence type="ECO:0000256" key="1">
    <source>
        <dbReference type="SAM" id="MobiDB-lite"/>
    </source>
</evidence>
<proteinExistence type="predicted"/>
<feature type="compositionally biased region" description="Basic and acidic residues" evidence="1">
    <location>
        <begin position="99"/>
        <end position="108"/>
    </location>
</feature>
<feature type="compositionally biased region" description="Low complexity" evidence="1">
    <location>
        <begin position="28"/>
        <end position="54"/>
    </location>
</feature>
<dbReference type="AlphaFoldDB" id="A0A5C6TMN9"/>
<accession>A0A5C6TMN9</accession>
<feature type="compositionally biased region" description="Pro residues" evidence="1">
    <location>
        <begin position="110"/>
        <end position="119"/>
    </location>
</feature>
<gene>
    <name evidence="2" type="ORF">FocTR4_00006706</name>
</gene>
<reference evidence="2 3" key="1">
    <citation type="submission" date="2019-07" db="EMBL/GenBank/DDBJ databases">
        <title>The First High-Quality Draft Genome Sequence of the Causal Agent of the Current Panama Disease Epidemic.</title>
        <authorList>
            <person name="Warmington R.J."/>
            <person name="Kay W."/>
            <person name="Jeffries A."/>
            <person name="Bebber D."/>
            <person name="Moore K."/>
            <person name="Studholme D.J."/>
        </authorList>
    </citation>
    <scope>NUCLEOTIDE SEQUENCE [LARGE SCALE GENOMIC DNA]</scope>
    <source>
        <strain evidence="2 3">TR4</strain>
    </source>
</reference>
<evidence type="ECO:0000313" key="3">
    <source>
        <dbReference type="Proteomes" id="UP000321331"/>
    </source>
</evidence>
<sequence length="119" mass="12586">MAADSLPNSNSKTQSSKRLFSFLSCLCSGSSHGGSSRSSSSASNRCSHCSFRAGSPPPGRPAPGDRDKNALEHFYLSNSATGVANGNDPLGDDLGAQWEDSKKLDHQMPHPMPKLPKLN</sequence>
<evidence type="ECO:0000313" key="2">
    <source>
        <dbReference type="EMBL" id="TXC12345.1"/>
    </source>
</evidence>
<name>A0A5C6TMN9_FUSOC</name>
<comment type="caution">
    <text evidence="2">The sequence shown here is derived from an EMBL/GenBank/DDBJ whole genome shotgun (WGS) entry which is preliminary data.</text>
</comment>
<dbReference type="EMBL" id="VMNF01000003">
    <property type="protein sequence ID" value="TXC12345.1"/>
    <property type="molecule type" value="Genomic_DNA"/>
</dbReference>